<gene>
    <name evidence="3" type="ORF">ACEWY4_017505</name>
</gene>
<keyword evidence="1" id="KW-0812">Transmembrane</keyword>
<name>A0ABD1JI81_9TELE</name>
<proteinExistence type="predicted"/>
<dbReference type="AlphaFoldDB" id="A0ABD1JI81"/>
<evidence type="ECO:0000256" key="1">
    <source>
        <dbReference type="SAM" id="Phobius"/>
    </source>
</evidence>
<dbReference type="Pfam" id="PF00078">
    <property type="entry name" value="RVT_1"/>
    <property type="match status" value="1"/>
</dbReference>
<feature type="transmembrane region" description="Helical" evidence="1">
    <location>
        <begin position="205"/>
        <end position="225"/>
    </location>
</feature>
<dbReference type="InterPro" id="IPR043502">
    <property type="entry name" value="DNA/RNA_pol_sf"/>
</dbReference>
<protein>
    <recommendedName>
        <fullName evidence="2">Reverse transcriptase domain-containing protein</fullName>
    </recommendedName>
</protein>
<sequence length="326" mass="37273">MFFDFSSAFNTIQALLLRDKLLRMGVEPGLVTWITNYLTERPQFVRLGDLTSETVVSSIGAPQGTVLSPVLFTLYTTDFSYNSETCHMQTFSDDTAIVGCIRDGQEGEYRCLVEDFVGWCQTNQLQLNTTKTKEMVVDFRRTAPPLVPVTIDGENVETVCTYKYLGVHLDNKLDCSTNSDALYRKGKSRLYFLRRLRSFNVCNRLLLMFYQSVMASVLFYAVVCWGGSTRKRDNGCLDRLVRKAGSVVGMEMESLTTIAERRTLSRLHSILDNDRHPLHTTIINQRSLISNRLRSLSCRTDRLRRSFVPRAIQLYNSTQKELSIMD</sequence>
<dbReference type="PROSITE" id="PS50878">
    <property type="entry name" value="RT_POL"/>
    <property type="match status" value="1"/>
</dbReference>
<feature type="domain" description="Reverse transcriptase" evidence="2">
    <location>
        <begin position="1"/>
        <end position="169"/>
    </location>
</feature>
<evidence type="ECO:0000313" key="3">
    <source>
        <dbReference type="EMBL" id="KAL2086446.1"/>
    </source>
</evidence>
<dbReference type="SUPFAM" id="SSF56672">
    <property type="entry name" value="DNA/RNA polymerases"/>
    <property type="match status" value="1"/>
</dbReference>
<dbReference type="InterPro" id="IPR000477">
    <property type="entry name" value="RT_dom"/>
</dbReference>
<reference evidence="3 4" key="1">
    <citation type="submission" date="2024-09" db="EMBL/GenBank/DDBJ databases">
        <title>A chromosome-level genome assembly of Gray's grenadier anchovy, Coilia grayii.</title>
        <authorList>
            <person name="Fu Z."/>
        </authorList>
    </citation>
    <scope>NUCLEOTIDE SEQUENCE [LARGE SCALE GENOMIC DNA]</scope>
    <source>
        <strain evidence="3">G4</strain>
        <tissue evidence="3">Muscle</tissue>
    </source>
</reference>
<dbReference type="Pfam" id="PF09004">
    <property type="entry name" value="ALKBH8_N"/>
    <property type="match status" value="1"/>
</dbReference>
<keyword evidence="1" id="KW-0472">Membrane</keyword>
<evidence type="ECO:0000259" key="2">
    <source>
        <dbReference type="PROSITE" id="PS50878"/>
    </source>
</evidence>
<accession>A0ABD1JI81</accession>
<dbReference type="InterPro" id="IPR015095">
    <property type="entry name" value="AlkB_hom8_N"/>
</dbReference>
<comment type="caution">
    <text evidence="3">The sequence shown here is derived from an EMBL/GenBank/DDBJ whole genome shotgun (WGS) entry which is preliminary data.</text>
</comment>
<evidence type="ECO:0000313" key="4">
    <source>
        <dbReference type="Proteomes" id="UP001591681"/>
    </source>
</evidence>
<keyword evidence="4" id="KW-1185">Reference proteome</keyword>
<keyword evidence="1" id="KW-1133">Transmembrane helix</keyword>
<dbReference type="Proteomes" id="UP001591681">
    <property type="component" value="Unassembled WGS sequence"/>
</dbReference>
<dbReference type="EMBL" id="JBHFQA010000015">
    <property type="protein sequence ID" value="KAL2086446.1"/>
    <property type="molecule type" value="Genomic_DNA"/>
</dbReference>
<organism evidence="3 4">
    <name type="scientific">Coilia grayii</name>
    <name type="common">Gray's grenadier anchovy</name>
    <dbReference type="NCBI Taxonomy" id="363190"/>
    <lineage>
        <taxon>Eukaryota</taxon>
        <taxon>Metazoa</taxon>
        <taxon>Chordata</taxon>
        <taxon>Craniata</taxon>
        <taxon>Vertebrata</taxon>
        <taxon>Euteleostomi</taxon>
        <taxon>Actinopterygii</taxon>
        <taxon>Neopterygii</taxon>
        <taxon>Teleostei</taxon>
        <taxon>Clupei</taxon>
        <taxon>Clupeiformes</taxon>
        <taxon>Clupeoidei</taxon>
        <taxon>Engraulidae</taxon>
        <taxon>Coilinae</taxon>
        <taxon>Coilia</taxon>
    </lineage>
</organism>
<dbReference type="PANTHER" id="PTHR33332">
    <property type="entry name" value="REVERSE TRANSCRIPTASE DOMAIN-CONTAINING PROTEIN"/>
    <property type="match status" value="1"/>
</dbReference>